<feature type="region of interest" description="Disordered" evidence="3">
    <location>
        <begin position="181"/>
        <end position="340"/>
    </location>
</feature>
<evidence type="ECO:0000259" key="4">
    <source>
        <dbReference type="SMART" id="SM01178"/>
    </source>
</evidence>
<feature type="compositionally biased region" description="Acidic residues" evidence="3">
    <location>
        <begin position="265"/>
        <end position="277"/>
    </location>
</feature>
<feature type="compositionally biased region" description="Basic and acidic residues" evidence="3">
    <location>
        <begin position="331"/>
        <end position="340"/>
    </location>
</feature>
<dbReference type="AlphaFoldDB" id="A0A9K3GN83"/>
<accession>A0A9K3GN83</accession>
<feature type="compositionally biased region" description="Basic and acidic residues" evidence="3">
    <location>
        <begin position="236"/>
        <end position="250"/>
    </location>
</feature>
<keyword evidence="2" id="KW-0547">Nucleotide-binding</keyword>
<dbReference type="OrthoDB" id="10259640at2759"/>
<gene>
    <name evidence="5" type="ORF">KIPB_010800</name>
</gene>
<dbReference type="EMBL" id="BDIP01004148">
    <property type="protein sequence ID" value="GIQ88530.1"/>
    <property type="molecule type" value="Genomic_DNA"/>
</dbReference>
<organism evidence="5 6">
    <name type="scientific">Kipferlia bialata</name>
    <dbReference type="NCBI Taxonomy" id="797122"/>
    <lineage>
        <taxon>Eukaryota</taxon>
        <taxon>Metamonada</taxon>
        <taxon>Carpediemonas-like organisms</taxon>
        <taxon>Kipferlia</taxon>
    </lineage>
</organism>
<evidence type="ECO:0000256" key="1">
    <source>
        <dbReference type="ARBA" id="ARBA00022801"/>
    </source>
</evidence>
<dbReference type="InterPro" id="IPR027417">
    <property type="entry name" value="P-loop_NTPase"/>
</dbReference>
<feature type="compositionally biased region" description="Basic residues" evidence="3">
    <location>
        <begin position="313"/>
        <end position="330"/>
    </location>
</feature>
<proteinExistence type="predicted"/>
<evidence type="ECO:0000313" key="5">
    <source>
        <dbReference type="EMBL" id="GIQ88530.1"/>
    </source>
</evidence>
<dbReference type="InterPro" id="IPR025313">
    <property type="entry name" value="SPB4-like_CTE"/>
</dbReference>
<dbReference type="Pfam" id="PF13959">
    <property type="entry name" value="CTE_SPB4"/>
    <property type="match status" value="1"/>
</dbReference>
<feature type="domain" description="ATP-dependent rRNA helicase SPB4-like C-terminal extension" evidence="4">
    <location>
        <begin position="53"/>
        <end position="116"/>
    </location>
</feature>
<evidence type="ECO:0000256" key="2">
    <source>
        <dbReference type="ARBA" id="ARBA00022806"/>
    </source>
</evidence>
<name>A0A9K3GN83_9EUKA</name>
<comment type="caution">
    <text evidence="5">The sequence shown here is derived from an EMBL/GenBank/DDBJ whole genome shotgun (WGS) entry which is preliminary data.</text>
</comment>
<keyword evidence="2" id="KW-0347">Helicase</keyword>
<feature type="compositionally biased region" description="Acidic residues" evidence="3">
    <location>
        <begin position="209"/>
        <end position="235"/>
    </location>
</feature>
<keyword evidence="6" id="KW-1185">Reference proteome</keyword>
<dbReference type="SMART" id="SM01178">
    <property type="entry name" value="DUF4217"/>
    <property type="match status" value="1"/>
</dbReference>
<keyword evidence="2" id="KW-0067">ATP-binding</keyword>
<dbReference type="GO" id="GO:0004386">
    <property type="term" value="F:helicase activity"/>
    <property type="evidence" value="ECO:0007669"/>
    <property type="project" value="UniProtKB-KW"/>
</dbReference>
<protein>
    <recommendedName>
        <fullName evidence="4">ATP-dependent rRNA helicase SPB4-like C-terminal extension domain-containing protein</fullName>
    </recommendedName>
</protein>
<dbReference type="Proteomes" id="UP000265618">
    <property type="component" value="Unassembled WGS sequence"/>
</dbReference>
<sequence length="340" mass="38248">CIHRVGRACRGEGSKKGRALLFLQPHERDYIRYLEAHNVHVKELLFPKAKLINVQAQMEHVVATNFHLAKLAREAYRSYLFAYTSHSLKHVFDPALLPLSGVAKSLGLTHSPNVVVPGIAKGREEKERQLMQTKRDHIDSEVERYRAKIQGRTDAALAIVNGMIDGEAEGEAAQAEAKKAKKAKKAVKATKATKETKAKRVQGMVLGAEGEEADHEDSEAEDVEDDGDKFDEERSEGEREERRREREAAKAPKLAPVPEPKPVVEEEVAAEDAEPVEEAPKKKSKGRKRREAEKRDREECEAIVAKQMAAKAPKSKRKPRKHTQKRRSKVGRHEDYDGLE</sequence>
<keyword evidence="1" id="KW-0378">Hydrolase</keyword>
<reference evidence="5 6" key="1">
    <citation type="journal article" date="2018" name="PLoS ONE">
        <title>The draft genome of Kipferlia bialata reveals reductive genome evolution in fornicate parasites.</title>
        <authorList>
            <person name="Tanifuji G."/>
            <person name="Takabayashi S."/>
            <person name="Kume K."/>
            <person name="Takagi M."/>
            <person name="Nakayama T."/>
            <person name="Kamikawa R."/>
            <person name="Inagaki Y."/>
            <person name="Hashimoto T."/>
        </authorList>
    </citation>
    <scope>NUCLEOTIDE SEQUENCE [LARGE SCALE GENOMIC DNA]</scope>
    <source>
        <strain evidence="5">NY0173</strain>
    </source>
</reference>
<feature type="non-terminal residue" evidence="5">
    <location>
        <position position="1"/>
    </location>
</feature>
<dbReference type="Gene3D" id="3.40.50.300">
    <property type="entry name" value="P-loop containing nucleotide triphosphate hydrolases"/>
    <property type="match status" value="1"/>
</dbReference>
<evidence type="ECO:0000256" key="3">
    <source>
        <dbReference type="SAM" id="MobiDB-lite"/>
    </source>
</evidence>
<feature type="compositionally biased region" description="Basic and acidic residues" evidence="3">
    <location>
        <begin position="290"/>
        <end position="300"/>
    </location>
</feature>
<dbReference type="GO" id="GO:0016787">
    <property type="term" value="F:hydrolase activity"/>
    <property type="evidence" value="ECO:0007669"/>
    <property type="project" value="UniProtKB-KW"/>
</dbReference>
<evidence type="ECO:0000313" key="6">
    <source>
        <dbReference type="Proteomes" id="UP000265618"/>
    </source>
</evidence>